<dbReference type="EMBL" id="AP023396">
    <property type="protein sequence ID" value="BCK58011.1"/>
    <property type="molecule type" value="Genomic_DNA"/>
</dbReference>
<keyword evidence="2" id="KW-1185">Reference proteome</keyword>
<accession>A0A7G1KSX0</accession>
<reference evidence="1 2" key="1">
    <citation type="submission" date="2020-08" db="EMBL/GenBank/DDBJ databases">
        <title>Genome Sequencing of Nocardia wallacei strain FMUON74 and assembly.</title>
        <authorList>
            <person name="Toyokawa M."/>
            <person name="Uesaka K."/>
        </authorList>
    </citation>
    <scope>NUCLEOTIDE SEQUENCE [LARGE SCALE GENOMIC DNA]</scope>
    <source>
        <strain evidence="1 2">FMUON74</strain>
    </source>
</reference>
<gene>
    <name evidence="1" type="ORF">NWFMUON74_57830</name>
</gene>
<dbReference type="RefSeq" id="WP_187684827.1">
    <property type="nucleotide sequence ID" value="NZ_AP023396.1"/>
</dbReference>
<dbReference type="GeneID" id="80350210"/>
<name>A0A7G1KSX0_9NOCA</name>
<organism evidence="1 2">
    <name type="scientific">Nocardia wallacei</name>
    <dbReference type="NCBI Taxonomy" id="480035"/>
    <lineage>
        <taxon>Bacteria</taxon>
        <taxon>Bacillati</taxon>
        <taxon>Actinomycetota</taxon>
        <taxon>Actinomycetes</taxon>
        <taxon>Mycobacteriales</taxon>
        <taxon>Nocardiaceae</taxon>
        <taxon>Nocardia</taxon>
    </lineage>
</organism>
<proteinExistence type="predicted"/>
<dbReference type="KEGG" id="nwl:NWFMUON74_57830"/>
<dbReference type="Proteomes" id="UP000516173">
    <property type="component" value="Chromosome"/>
</dbReference>
<evidence type="ECO:0000313" key="1">
    <source>
        <dbReference type="EMBL" id="BCK58011.1"/>
    </source>
</evidence>
<sequence length="127" mass="13699">MAVPNGAITSHVETARLRPSELARQLVQHLGPTLVALVAGVRDRKLPHKWAHADGPRPRDAALARLQVAHRCWILLATSESEDVARSWFIGANPRLGEESPAVAIREGRYPEVIAAAVAFVDGSGDN</sequence>
<evidence type="ECO:0008006" key="3">
    <source>
        <dbReference type="Google" id="ProtNLM"/>
    </source>
</evidence>
<evidence type="ECO:0000313" key="2">
    <source>
        <dbReference type="Proteomes" id="UP000516173"/>
    </source>
</evidence>
<protein>
    <recommendedName>
        <fullName evidence="3">Antitoxin Xre/MbcA/ParS-like toxin-binding domain-containing protein</fullName>
    </recommendedName>
</protein>
<dbReference type="AlphaFoldDB" id="A0A7G1KSX0"/>